<dbReference type="GO" id="GO:0005544">
    <property type="term" value="F:calcium-dependent phospholipid binding"/>
    <property type="evidence" value="ECO:0007669"/>
    <property type="project" value="UniProtKB-KW"/>
</dbReference>
<keyword evidence="4" id="KW-0041">Annexin</keyword>
<dbReference type="PANTHER" id="PTHR10502">
    <property type="entry name" value="ANNEXIN"/>
    <property type="match status" value="1"/>
</dbReference>
<keyword evidence="2" id="KW-0677">Repeat</keyword>
<dbReference type="Gene3D" id="1.10.220.10">
    <property type="entry name" value="Annexin"/>
    <property type="match status" value="3"/>
</dbReference>
<evidence type="ECO:0000256" key="3">
    <source>
        <dbReference type="ARBA" id="ARBA00022837"/>
    </source>
</evidence>
<accession>A0A8D7FE90</accession>
<gene>
    <name evidence="6" type="ORF">GSMUA_199780.1</name>
</gene>
<dbReference type="SMART" id="SM00335">
    <property type="entry name" value="ANX"/>
    <property type="match status" value="2"/>
</dbReference>
<dbReference type="GO" id="GO:0005509">
    <property type="term" value="F:calcium ion binding"/>
    <property type="evidence" value="ECO:0007669"/>
    <property type="project" value="InterPro"/>
</dbReference>
<dbReference type="SUPFAM" id="SSF47874">
    <property type="entry name" value="Annexin"/>
    <property type="match status" value="1"/>
</dbReference>
<sequence length="310" mass="35374">MAEEHEALTSAFSGLGVDESSLLTVITKWRKQPEKRRGFRSSSPFFKPHGSFERCEDDFVRSLKVEFARFKNVTVLWAMHPWERDARWIHHVLHKAHPFNIIVEIACTRSSDELLGARKAYHALFHHSIEEDVAYRVKENYCSLLVGLVSAYRYEGSRVDEDIAKSEAKALGHAIKNAGTKDPVENYEVIRILTTRSKTHLKETFRHYSGIYGQSIEQQDFADESCLGETVRCLGSSASYFSKVIDKAFGEEADKNAKDALTRVVVSRSDVDMEEIKAVYEKQYKAKLEDKIVKNTRGNYRDALLSLVGM</sequence>
<evidence type="ECO:0000256" key="4">
    <source>
        <dbReference type="ARBA" id="ARBA00023216"/>
    </source>
</evidence>
<dbReference type="PROSITE" id="PS51897">
    <property type="entry name" value="ANNEXIN_2"/>
    <property type="match status" value="1"/>
</dbReference>
<evidence type="ECO:0000256" key="1">
    <source>
        <dbReference type="ARBA" id="ARBA00022723"/>
    </source>
</evidence>
<dbReference type="GO" id="GO:0006950">
    <property type="term" value="P:response to stress"/>
    <property type="evidence" value="ECO:0007669"/>
    <property type="project" value="UniProtKB-ARBA"/>
</dbReference>
<dbReference type="InterPro" id="IPR037104">
    <property type="entry name" value="Annexin_sf"/>
</dbReference>
<organism evidence="6">
    <name type="scientific">Musa acuminata subsp. malaccensis</name>
    <name type="common">Wild banana</name>
    <name type="synonym">Musa malaccensis</name>
    <dbReference type="NCBI Taxonomy" id="214687"/>
    <lineage>
        <taxon>Eukaryota</taxon>
        <taxon>Viridiplantae</taxon>
        <taxon>Streptophyta</taxon>
        <taxon>Embryophyta</taxon>
        <taxon>Tracheophyta</taxon>
        <taxon>Spermatophyta</taxon>
        <taxon>Magnoliopsida</taxon>
        <taxon>Liliopsida</taxon>
        <taxon>Zingiberales</taxon>
        <taxon>Musaceae</taxon>
        <taxon>Musa</taxon>
    </lineage>
</organism>
<protein>
    <submittedName>
        <fullName evidence="6">(wild Malaysian banana) hypothetical protein</fullName>
    </submittedName>
</protein>
<keyword evidence="3" id="KW-0106">Calcium</keyword>
<dbReference type="FunFam" id="1.10.220.10:FF:000014">
    <property type="entry name" value="annexin D4"/>
    <property type="match status" value="1"/>
</dbReference>
<keyword evidence="1" id="KW-0479">Metal-binding</keyword>
<proteinExistence type="predicted"/>
<dbReference type="PANTHER" id="PTHR10502:SF196">
    <property type="entry name" value="ANNEXIN D4"/>
    <property type="match status" value="1"/>
</dbReference>
<dbReference type="Pfam" id="PF00191">
    <property type="entry name" value="Annexin"/>
    <property type="match status" value="3"/>
</dbReference>
<dbReference type="PRINTS" id="PR00196">
    <property type="entry name" value="ANNEXIN"/>
</dbReference>
<dbReference type="AlphaFoldDB" id="A0A8D7FE90"/>
<dbReference type="EMBL" id="HG996468">
    <property type="protein sequence ID" value="CAG1850588.1"/>
    <property type="molecule type" value="Genomic_DNA"/>
</dbReference>
<evidence type="ECO:0000256" key="5">
    <source>
        <dbReference type="ARBA" id="ARBA00023302"/>
    </source>
</evidence>
<dbReference type="InterPro" id="IPR001464">
    <property type="entry name" value="Annexin"/>
</dbReference>
<dbReference type="InterPro" id="IPR018502">
    <property type="entry name" value="Annexin_repeat"/>
</dbReference>
<name>A0A8D7FE90_MUSAM</name>
<reference evidence="6" key="1">
    <citation type="submission" date="2021-03" db="EMBL/GenBank/DDBJ databases">
        <authorList>
            <consortium name="Genoscope - CEA"/>
            <person name="William W."/>
        </authorList>
    </citation>
    <scope>NUCLEOTIDE SEQUENCE</scope>
    <source>
        <strain evidence="6">Doubled-haploid Pahang</strain>
    </source>
</reference>
<dbReference type="FunFam" id="1.10.220.10:FF:000006">
    <property type="entry name" value="Annexin"/>
    <property type="match status" value="1"/>
</dbReference>
<evidence type="ECO:0000256" key="2">
    <source>
        <dbReference type="ARBA" id="ARBA00022737"/>
    </source>
</evidence>
<evidence type="ECO:0000313" key="6">
    <source>
        <dbReference type="EMBL" id="CAG1850588.1"/>
    </source>
</evidence>
<keyword evidence="5" id="KW-0111">Calcium/phospholipid-binding</keyword>